<dbReference type="Pfam" id="PF13487">
    <property type="entry name" value="HD_5"/>
    <property type="match status" value="1"/>
</dbReference>
<dbReference type="EMBL" id="BFAV01000073">
    <property type="protein sequence ID" value="GBF33097.1"/>
    <property type="molecule type" value="Genomic_DNA"/>
</dbReference>
<dbReference type="InterPro" id="IPR003018">
    <property type="entry name" value="GAF"/>
</dbReference>
<dbReference type="PANTHER" id="PTHR43155:SF2">
    <property type="entry name" value="CYCLIC DI-GMP PHOSPHODIESTERASE PA4108"/>
    <property type="match status" value="1"/>
</dbReference>
<dbReference type="InterPro" id="IPR037522">
    <property type="entry name" value="HD_GYP_dom"/>
</dbReference>
<name>A0A2L2X9Z3_9FIRM</name>
<dbReference type="SMART" id="SM00065">
    <property type="entry name" value="GAF"/>
    <property type="match status" value="1"/>
</dbReference>
<dbReference type="AlphaFoldDB" id="A0A2L2X9Z3"/>
<feature type="domain" description="HD" evidence="1">
    <location>
        <begin position="218"/>
        <end position="340"/>
    </location>
</feature>
<protein>
    <submittedName>
        <fullName evidence="3">HAMP domain/GAF domain/HD domain protein</fullName>
    </submittedName>
</protein>
<comment type="caution">
    <text evidence="3">The sequence shown here is derived from an EMBL/GenBank/DDBJ whole genome shotgun (WGS) entry which is preliminary data.</text>
</comment>
<accession>A0A2L2X9Z3</accession>
<dbReference type="SUPFAM" id="SSF109604">
    <property type="entry name" value="HD-domain/PDEase-like"/>
    <property type="match status" value="1"/>
</dbReference>
<organism evidence="3 4">
    <name type="scientific">Desulfocucumis palustris</name>
    <dbReference type="NCBI Taxonomy" id="1898651"/>
    <lineage>
        <taxon>Bacteria</taxon>
        <taxon>Bacillati</taxon>
        <taxon>Bacillota</taxon>
        <taxon>Clostridia</taxon>
        <taxon>Eubacteriales</taxon>
        <taxon>Desulfocucumaceae</taxon>
        <taxon>Desulfocucumis</taxon>
    </lineage>
</organism>
<dbReference type="InterPro" id="IPR003607">
    <property type="entry name" value="HD/PDEase_dom"/>
</dbReference>
<dbReference type="PANTHER" id="PTHR43155">
    <property type="entry name" value="CYCLIC DI-GMP PHOSPHODIESTERASE PA4108-RELATED"/>
    <property type="match status" value="1"/>
</dbReference>
<proteinExistence type="predicted"/>
<dbReference type="PROSITE" id="PS51831">
    <property type="entry name" value="HD"/>
    <property type="match status" value="1"/>
</dbReference>
<dbReference type="InterPro" id="IPR029016">
    <property type="entry name" value="GAF-like_dom_sf"/>
</dbReference>
<evidence type="ECO:0000313" key="3">
    <source>
        <dbReference type="EMBL" id="GBF33097.1"/>
    </source>
</evidence>
<dbReference type="PROSITE" id="PS51832">
    <property type="entry name" value="HD_GYP"/>
    <property type="match status" value="1"/>
</dbReference>
<dbReference type="Gene3D" id="3.30.450.40">
    <property type="match status" value="1"/>
</dbReference>
<dbReference type="SUPFAM" id="SSF55781">
    <property type="entry name" value="GAF domain-like"/>
    <property type="match status" value="1"/>
</dbReference>
<evidence type="ECO:0000259" key="2">
    <source>
        <dbReference type="PROSITE" id="PS51832"/>
    </source>
</evidence>
<evidence type="ECO:0000313" key="4">
    <source>
        <dbReference type="Proteomes" id="UP000239549"/>
    </source>
</evidence>
<dbReference type="RefSeq" id="WP_104371537.1">
    <property type="nucleotide sequence ID" value="NZ_BFAV01000073.1"/>
</dbReference>
<dbReference type="InterPro" id="IPR006675">
    <property type="entry name" value="HDIG_dom"/>
</dbReference>
<keyword evidence="4" id="KW-1185">Reference proteome</keyword>
<reference evidence="4" key="1">
    <citation type="submission" date="2018-02" db="EMBL/GenBank/DDBJ databases">
        <title>Genome sequence of Desulfocucumis palustris strain NAW-5.</title>
        <authorList>
            <person name="Watanabe M."/>
            <person name="Kojima H."/>
            <person name="Fukui M."/>
        </authorList>
    </citation>
    <scope>NUCLEOTIDE SEQUENCE [LARGE SCALE GENOMIC DNA]</scope>
    <source>
        <strain evidence="4">NAW-5</strain>
    </source>
</reference>
<dbReference type="Gene3D" id="1.10.3210.10">
    <property type="entry name" value="Hypothetical protein af1432"/>
    <property type="match status" value="1"/>
</dbReference>
<dbReference type="OrthoDB" id="9798833at2"/>
<dbReference type="Pfam" id="PF13185">
    <property type="entry name" value="GAF_2"/>
    <property type="match status" value="1"/>
</dbReference>
<gene>
    <name evidence="3" type="ORF">DCCM_2194</name>
</gene>
<dbReference type="CDD" id="cd00077">
    <property type="entry name" value="HDc"/>
    <property type="match status" value="1"/>
</dbReference>
<evidence type="ECO:0000259" key="1">
    <source>
        <dbReference type="PROSITE" id="PS51831"/>
    </source>
</evidence>
<dbReference type="NCBIfam" id="TIGR00277">
    <property type="entry name" value="HDIG"/>
    <property type="match status" value="1"/>
</dbReference>
<dbReference type="Proteomes" id="UP000239549">
    <property type="component" value="Unassembled WGS sequence"/>
</dbReference>
<sequence>MSVPEEILSSANAQTTLGLSKVELKKMLKEVQFINEVLLTLIKSTDMDSTLAAILDLAIKITHSEVGGVLLAGRYSNETQIMLLRGELTEERFQKILDKANFIRKPEAAREVICLASNSEGFNEMLSADPDLLSFISVPMIVGRETVGILVLMHRHSGREDHLGDYSPQDVATISVFAGQAALVLHNTLLKIENGKKEVYLETIAALVSAIDAKDRYTRNHSKNVARVAVILSQGLRLSPREIQTIEYGALLHDIGKIGIPESILNKKGRLENEEFERIKEHPVIGIGILQPVDFLQSIRAIVHRHHERIDGKGYPGGLRGEDIPFEARIVSIADAWDAMTSDRSYRKGMTMEQALLELQEHAGEQFDAHMVRAFVGMVRQNPPLFASSAAPDPMQAVPYPVLKRQKAIPGLAGINI</sequence>
<dbReference type="SMART" id="SM00471">
    <property type="entry name" value="HDc"/>
    <property type="match status" value="1"/>
</dbReference>
<dbReference type="InterPro" id="IPR006674">
    <property type="entry name" value="HD_domain"/>
</dbReference>
<feature type="domain" description="HD-GYP" evidence="2">
    <location>
        <begin position="196"/>
        <end position="391"/>
    </location>
</feature>